<feature type="domain" description="PITH" evidence="3">
    <location>
        <begin position="33"/>
        <end position="210"/>
    </location>
</feature>
<comment type="caution">
    <text evidence="4">The sequence shown here is derived from an EMBL/GenBank/DDBJ whole genome shotgun (WGS) entry which is preliminary data.</text>
</comment>
<dbReference type="PANTHER" id="PTHR12175">
    <property type="entry name" value="AD039 HT014 THIOREDOXIN FAMILY TRP26"/>
    <property type="match status" value="1"/>
</dbReference>
<evidence type="ECO:0000256" key="2">
    <source>
        <dbReference type="SAM" id="MobiDB-lite"/>
    </source>
</evidence>
<evidence type="ECO:0000256" key="1">
    <source>
        <dbReference type="ARBA" id="ARBA00025788"/>
    </source>
</evidence>
<evidence type="ECO:0000313" key="5">
    <source>
        <dbReference type="Proteomes" id="UP001189429"/>
    </source>
</evidence>
<organism evidence="4 5">
    <name type="scientific">Prorocentrum cordatum</name>
    <dbReference type="NCBI Taxonomy" id="2364126"/>
    <lineage>
        <taxon>Eukaryota</taxon>
        <taxon>Sar</taxon>
        <taxon>Alveolata</taxon>
        <taxon>Dinophyceae</taxon>
        <taxon>Prorocentrales</taxon>
        <taxon>Prorocentraceae</taxon>
        <taxon>Prorocentrum</taxon>
    </lineage>
</organism>
<evidence type="ECO:0000259" key="3">
    <source>
        <dbReference type="PROSITE" id="PS51532"/>
    </source>
</evidence>
<gene>
    <name evidence="4" type="ORF">PCOR1329_LOCUS70899</name>
</gene>
<dbReference type="Gene3D" id="2.60.120.470">
    <property type="entry name" value="PITH domain"/>
    <property type="match status" value="1"/>
</dbReference>
<proteinExistence type="inferred from homology"/>
<evidence type="ECO:0000313" key="4">
    <source>
        <dbReference type="EMBL" id="CAK0890796.1"/>
    </source>
</evidence>
<protein>
    <recommendedName>
        <fullName evidence="3">PITH domain-containing protein</fullName>
    </recommendedName>
</protein>
<dbReference type="PROSITE" id="PS51532">
    <property type="entry name" value="PITH"/>
    <property type="match status" value="1"/>
</dbReference>
<sequence length="210" mass="23475">MRAVGMKGVSNESSNTDMMRQHQMRKVKVVGDGMKHEDVDLMVCTDVVDKTRTAVLNGCSDYAAFLDVLDKNPDDKCMVSDVDPQLIMKVFFKEKVNLSAVTLRFSTPPRKGEEDEEVYAKPRLIKLYTGASVDEMDFSDIDIAEPKAIHIVEGEDETEACISCRGGKFQRLECLAILIEEAADADATRSYVNRVCISGHQAESYHAHYK</sequence>
<dbReference type="InterPro" id="IPR045099">
    <property type="entry name" value="PITH1-like"/>
</dbReference>
<comment type="similarity">
    <text evidence="1">Belongs to the PITHD1 family.</text>
</comment>
<dbReference type="InterPro" id="IPR010400">
    <property type="entry name" value="PITH_dom"/>
</dbReference>
<keyword evidence="5" id="KW-1185">Reference proteome</keyword>
<dbReference type="EMBL" id="CAUYUJ010019392">
    <property type="protein sequence ID" value="CAK0890796.1"/>
    <property type="molecule type" value="Genomic_DNA"/>
</dbReference>
<name>A0ABN9WX23_9DINO</name>
<dbReference type="SUPFAM" id="SSF49785">
    <property type="entry name" value="Galactose-binding domain-like"/>
    <property type="match status" value="1"/>
</dbReference>
<dbReference type="Pfam" id="PF06201">
    <property type="entry name" value="PITH"/>
    <property type="match status" value="1"/>
</dbReference>
<dbReference type="InterPro" id="IPR037047">
    <property type="entry name" value="PITH_dom_sf"/>
</dbReference>
<accession>A0ABN9WX23</accession>
<dbReference type="InterPro" id="IPR008979">
    <property type="entry name" value="Galactose-bd-like_sf"/>
</dbReference>
<reference evidence="4" key="1">
    <citation type="submission" date="2023-10" db="EMBL/GenBank/DDBJ databases">
        <authorList>
            <person name="Chen Y."/>
            <person name="Shah S."/>
            <person name="Dougan E. K."/>
            <person name="Thang M."/>
            <person name="Chan C."/>
        </authorList>
    </citation>
    <scope>NUCLEOTIDE SEQUENCE [LARGE SCALE GENOMIC DNA]</scope>
</reference>
<dbReference type="Proteomes" id="UP001189429">
    <property type="component" value="Unassembled WGS sequence"/>
</dbReference>
<feature type="region of interest" description="Disordered" evidence="2">
    <location>
        <begin position="1"/>
        <end position="20"/>
    </location>
</feature>